<dbReference type="GO" id="GO:0046491">
    <property type="term" value="P:L-methylmalonyl-CoA metabolic process"/>
    <property type="evidence" value="ECO:0007669"/>
    <property type="project" value="TreeGrafter"/>
</dbReference>
<dbReference type="InterPro" id="IPR037523">
    <property type="entry name" value="VOC_core"/>
</dbReference>
<dbReference type="PROSITE" id="PS51819">
    <property type="entry name" value="VOC"/>
    <property type="match status" value="1"/>
</dbReference>
<dbReference type="STRING" id="485913.Krac_0430"/>
<dbReference type="InterPro" id="IPR004360">
    <property type="entry name" value="Glyas_Fos-R_dOase_dom"/>
</dbReference>
<evidence type="ECO:0000259" key="2">
    <source>
        <dbReference type="PROSITE" id="PS51819"/>
    </source>
</evidence>
<gene>
    <name evidence="3" type="ORF">Krac_0430</name>
</gene>
<name>D6U7P4_KTERA</name>
<dbReference type="OrthoDB" id="9796521at2"/>
<keyword evidence="1" id="KW-0479">Metal-binding</keyword>
<dbReference type="GO" id="GO:0046872">
    <property type="term" value="F:metal ion binding"/>
    <property type="evidence" value="ECO:0007669"/>
    <property type="project" value="UniProtKB-KW"/>
</dbReference>
<dbReference type="Pfam" id="PF00903">
    <property type="entry name" value="Glyoxalase"/>
    <property type="match status" value="1"/>
</dbReference>
<organism evidence="3 4">
    <name type="scientific">Ktedonobacter racemifer DSM 44963</name>
    <dbReference type="NCBI Taxonomy" id="485913"/>
    <lineage>
        <taxon>Bacteria</taxon>
        <taxon>Bacillati</taxon>
        <taxon>Chloroflexota</taxon>
        <taxon>Ktedonobacteria</taxon>
        <taxon>Ktedonobacterales</taxon>
        <taxon>Ktedonobacteraceae</taxon>
        <taxon>Ktedonobacter</taxon>
    </lineage>
</organism>
<dbReference type="GO" id="GO:0051213">
    <property type="term" value="F:dioxygenase activity"/>
    <property type="evidence" value="ECO:0007669"/>
    <property type="project" value="UniProtKB-KW"/>
</dbReference>
<dbReference type="InterPro" id="IPR051785">
    <property type="entry name" value="MMCE/EMCE_epimerase"/>
</dbReference>
<keyword evidence="4" id="KW-1185">Reference proteome</keyword>
<reference evidence="3 4" key="1">
    <citation type="journal article" date="2011" name="Stand. Genomic Sci.">
        <title>Non-contiguous finished genome sequence and contextual data of the filamentous soil bacterium Ktedonobacter racemifer type strain (SOSP1-21).</title>
        <authorList>
            <person name="Chang Y.J."/>
            <person name="Land M."/>
            <person name="Hauser L."/>
            <person name="Chertkov O."/>
            <person name="Del Rio T.G."/>
            <person name="Nolan M."/>
            <person name="Copeland A."/>
            <person name="Tice H."/>
            <person name="Cheng J.F."/>
            <person name="Lucas S."/>
            <person name="Han C."/>
            <person name="Goodwin L."/>
            <person name="Pitluck S."/>
            <person name="Ivanova N."/>
            <person name="Ovchinikova G."/>
            <person name="Pati A."/>
            <person name="Chen A."/>
            <person name="Palaniappan K."/>
            <person name="Mavromatis K."/>
            <person name="Liolios K."/>
            <person name="Brettin T."/>
            <person name="Fiebig A."/>
            <person name="Rohde M."/>
            <person name="Abt B."/>
            <person name="Goker M."/>
            <person name="Detter J.C."/>
            <person name="Woyke T."/>
            <person name="Bristow J."/>
            <person name="Eisen J.A."/>
            <person name="Markowitz V."/>
            <person name="Hugenholtz P."/>
            <person name="Kyrpides N.C."/>
            <person name="Klenk H.P."/>
            <person name="Lapidus A."/>
        </authorList>
    </citation>
    <scope>NUCLEOTIDE SEQUENCE [LARGE SCALE GENOMIC DNA]</scope>
    <source>
        <strain evidence="4">DSM 44963</strain>
    </source>
</reference>
<feature type="domain" description="VOC" evidence="2">
    <location>
        <begin position="2"/>
        <end position="124"/>
    </location>
</feature>
<comment type="caution">
    <text evidence="3">The sequence shown here is derived from an EMBL/GenBank/DDBJ whole genome shotgun (WGS) entry which is preliminary data.</text>
</comment>
<accession>D6U7P4</accession>
<evidence type="ECO:0000313" key="3">
    <source>
        <dbReference type="EMBL" id="EFH79905.1"/>
    </source>
</evidence>
<dbReference type="AlphaFoldDB" id="D6U7P4"/>
<dbReference type="InParanoid" id="D6U7P4"/>
<dbReference type="PANTHER" id="PTHR43048:SF4">
    <property type="entry name" value="RING-CLEAVING DIOXYGENASE-RELATED"/>
    <property type="match status" value="1"/>
</dbReference>
<dbReference type="InterPro" id="IPR029068">
    <property type="entry name" value="Glyas_Bleomycin-R_OHBP_Dase"/>
</dbReference>
<dbReference type="SUPFAM" id="SSF54593">
    <property type="entry name" value="Glyoxalase/Bleomycin resistance protein/Dihydroxybiphenyl dioxygenase"/>
    <property type="match status" value="1"/>
</dbReference>
<dbReference type="Gene3D" id="3.10.180.10">
    <property type="entry name" value="2,3-Dihydroxybiphenyl 1,2-Dioxygenase, domain 1"/>
    <property type="match status" value="1"/>
</dbReference>
<dbReference type="PANTHER" id="PTHR43048">
    <property type="entry name" value="METHYLMALONYL-COA EPIMERASE"/>
    <property type="match status" value="1"/>
</dbReference>
<dbReference type="GO" id="GO:0004493">
    <property type="term" value="F:methylmalonyl-CoA epimerase activity"/>
    <property type="evidence" value="ECO:0007669"/>
    <property type="project" value="TreeGrafter"/>
</dbReference>
<proteinExistence type="predicted"/>
<keyword evidence="3" id="KW-0560">Oxidoreductase</keyword>
<evidence type="ECO:0000313" key="4">
    <source>
        <dbReference type="Proteomes" id="UP000004508"/>
    </source>
</evidence>
<evidence type="ECO:0000256" key="1">
    <source>
        <dbReference type="ARBA" id="ARBA00022723"/>
    </source>
</evidence>
<dbReference type="Proteomes" id="UP000004508">
    <property type="component" value="Unassembled WGS sequence"/>
</dbReference>
<dbReference type="RefSeq" id="WP_007922089.1">
    <property type="nucleotide sequence ID" value="NZ_ADVG01000005.1"/>
</dbReference>
<keyword evidence="3" id="KW-0223">Dioxygenase</keyword>
<sequence length="128" mass="14008">MKLNYIPLIVTDFPAAVRFWRDVAKLPLTYSDEATGFASFDTGSTTLLLLSSTLANASKIATSEQSQAHSMYLSFQVEDVDASYAELLAGGATSVYEPQDFSHMQARQAHVTDPDGHLVELYTPFPKA</sequence>
<dbReference type="eggNOG" id="COG0346">
    <property type="taxonomic scope" value="Bacteria"/>
</dbReference>
<protein>
    <submittedName>
        <fullName evidence="3">Glyoxalase/bleomycin resistance protein/dioxygenase</fullName>
    </submittedName>
</protein>
<dbReference type="EMBL" id="ADVG01000005">
    <property type="protein sequence ID" value="EFH79905.1"/>
    <property type="molecule type" value="Genomic_DNA"/>
</dbReference>